<comment type="caution">
    <text evidence="1">The sequence shown here is derived from an EMBL/GenBank/DDBJ whole genome shotgun (WGS) entry which is preliminary data.</text>
</comment>
<proteinExistence type="predicted"/>
<name>A0ABW1C011_9ACTN</name>
<evidence type="ECO:0000313" key="2">
    <source>
        <dbReference type="Proteomes" id="UP001596096"/>
    </source>
</evidence>
<dbReference type="RefSeq" id="WP_219546003.1">
    <property type="nucleotide sequence ID" value="NZ_JAHKRN010000020.1"/>
</dbReference>
<reference evidence="2" key="1">
    <citation type="journal article" date="2019" name="Int. J. Syst. Evol. Microbiol.">
        <title>The Global Catalogue of Microorganisms (GCM) 10K type strain sequencing project: providing services to taxonomists for standard genome sequencing and annotation.</title>
        <authorList>
            <consortium name="The Broad Institute Genomics Platform"/>
            <consortium name="The Broad Institute Genome Sequencing Center for Infectious Disease"/>
            <person name="Wu L."/>
            <person name="Ma J."/>
        </authorList>
    </citation>
    <scope>NUCLEOTIDE SEQUENCE [LARGE SCALE GENOMIC DNA]</scope>
    <source>
        <strain evidence="2">CGMCC 4.7106</strain>
    </source>
</reference>
<organism evidence="1 2">
    <name type="scientific">Nonomuraea harbinensis</name>
    <dbReference type="NCBI Taxonomy" id="1286938"/>
    <lineage>
        <taxon>Bacteria</taxon>
        <taxon>Bacillati</taxon>
        <taxon>Actinomycetota</taxon>
        <taxon>Actinomycetes</taxon>
        <taxon>Streptosporangiales</taxon>
        <taxon>Streptosporangiaceae</taxon>
        <taxon>Nonomuraea</taxon>
    </lineage>
</organism>
<keyword evidence="2" id="KW-1185">Reference proteome</keyword>
<gene>
    <name evidence="1" type="ORF">ACFPUY_23960</name>
</gene>
<protein>
    <recommendedName>
        <fullName evidence="3">FXSXX-COOH protein</fullName>
    </recommendedName>
</protein>
<dbReference type="EMBL" id="JBHSNW010000012">
    <property type="protein sequence ID" value="MFC5818170.1"/>
    <property type="molecule type" value="Genomic_DNA"/>
</dbReference>
<dbReference type="Proteomes" id="UP001596096">
    <property type="component" value="Unassembled WGS sequence"/>
</dbReference>
<evidence type="ECO:0000313" key="1">
    <source>
        <dbReference type="EMBL" id="MFC5818170.1"/>
    </source>
</evidence>
<evidence type="ECO:0008006" key="3">
    <source>
        <dbReference type="Google" id="ProtNLM"/>
    </source>
</evidence>
<sequence length="48" mass="5335">MLPLETRGFTVPDDLRGIDACTALGRLETRATRAINAQTVDDLFDEQQ</sequence>
<accession>A0ABW1C011</accession>